<sequence length="255" mass="28760">MVSAIIKYFLTLLNIFSPPCHHYKVGFSFPGIQNTTTNPPINIRIFNRHPTQSLTQLLMKYNVIIALNLLIILTISCQQAPTKQPVVSISTTKEAPTICDILLDSILTKPLTHAQANATLQANFILEETNLEYENVNWRAIELKSKTDKRTIALLEANWQDTTNVSRITIYDASIDCKGIHADNLFREIRPFIDSINLNNDPDGILSFTHAKDKRIQVVYELAENSPIYLGIGSLKDVPDDLPVTSIVFMHMIEL</sequence>
<keyword evidence="2" id="KW-1185">Reference proteome</keyword>
<gene>
    <name evidence="1" type="ORF">LX64_02588</name>
</gene>
<reference evidence="1 2" key="1">
    <citation type="submission" date="2018-06" db="EMBL/GenBank/DDBJ databases">
        <title>Genomic Encyclopedia of Archaeal and Bacterial Type Strains, Phase II (KMG-II): from individual species to whole genera.</title>
        <authorList>
            <person name="Goeker M."/>
        </authorList>
    </citation>
    <scope>NUCLEOTIDE SEQUENCE [LARGE SCALE GENOMIC DNA]</scope>
    <source>
        <strain evidence="1 2">DSM 23857</strain>
    </source>
</reference>
<accession>A0A327QM69</accession>
<proteinExistence type="predicted"/>
<evidence type="ECO:0000313" key="2">
    <source>
        <dbReference type="Proteomes" id="UP000249547"/>
    </source>
</evidence>
<protein>
    <submittedName>
        <fullName evidence="1">Uncharacterized protein</fullName>
    </submittedName>
</protein>
<dbReference type="AlphaFoldDB" id="A0A327QM69"/>
<comment type="caution">
    <text evidence="1">The sequence shown here is derived from an EMBL/GenBank/DDBJ whole genome shotgun (WGS) entry which is preliminary data.</text>
</comment>
<organism evidence="1 2">
    <name type="scientific">Chitinophaga skermanii</name>
    <dbReference type="NCBI Taxonomy" id="331697"/>
    <lineage>
        <taxon>Bacteria</taxon>
        <taxon>Pseudomonadati</taxon>
        <taxon>Bacteroidota</taxon>
        <taxon>Chitinophagia</taxon>
        <taxon>Chitinophagales</taxon>
        <taxon>Chitinophagaceae</taxon>
        <taxon>Chitinophaga</taxon>
    </lineage>
</organism>
<dbReference type="EMBL" id="QLLL01000004">
    <property type="protein sequence ID" value="RAJ05430.1"/>
    <property type="molecule type" value="Genomic_DNA"/>
</dbReference>
<dbReference type="Proteomes" id="UP000249547">
    <property type="component" value="Unassembled WGS sequence"/>
</dbReference>
<name>A0A327QM69_9BACT</name>
<evidence type="ECO:0000313" key="1">
    <source>
        <dbReference type="EMBL" id="RAJ05430.1"/>
    </source>
</evidence>